<evidence type="ECO:0000259" key="1">
    <source>
        <dbReference type="PROSITE" id="PS50404"/>
    </source>
</evidence>
<evidence type="ECO:0000313" key="2">
    <source>
        <dbReference type="EMBL" id="RPF72318.1"/>
    </source>
</evidence>
<dbReference type="PROSITE" id="PS50404">
    <property type="entry name" value="GST_NTER"/>
    <property type="match status" value="1"/>
</dbReference>
<dbReference type="InterPro" id="IPR040079">
    <property type="entry name" value="Glutathione_S-Trfase"/>
</dbReference>
<keyword evidence="2" id="KW-0808">Transferase</keyword>
<evidence type="ECO:0000313" key="3">
    <source>
        <dbReference type="Proteomes" id="UP000275232"/>
    </source>
</evidence>
<dbReference type="SFLD" id="SFLDG00358">
    <property type="entry name" value="Main_(cytGST)"/>
    <property type="match status" value="1"/>
</dbReference>
<dbReference type="InterPro" id="IPR004045">
    <property type="entry name" value="Glutathione_S-Trfase_N"/>
</dbReference>
<dbReference type="SUPFAM" id="SSF52833">
    <property type="entry name" value="Thioredoxin-like"/>
    <property type="match status" value="1"/>
</dbReference>
<dbReference type="Gene3D" id="3.40.30.10">
    <property type="entry name" value="Glutaredoxin"/>
    <property type="match status" value="1"/>
</dbReference>
<gene>
    <name evidence="2" type="ORF">EG799_12310</name>
</gene>
<dbReference type="EMBL" id="RPFZ01000001">
    <property type="protein sequence ID" value="RPF72318.1"/>
    <property type="molecule type" value="Genomic_DNA"/>
</dbReference>
<dbReference type="PANTHER" id="PTHR44051">
    <property type="entry name" value="GLUTATHIONE S-TRANSFERASE-RELATED"/>
    <property type="match status" value="1"/>
</dbReference>
<dbReference type="Pfam" id="PF13409">
    <property type="entry name" value="GST_N_2"/>
    <property type="match status" value="1"/>
</dbReference>
<dbReference type="PANTHER" id="PTHR44051:SF21">
    <property type="entry name" value="GLUTATHIONE S-TRANSFERASE FAMILY PROTEIN"/>
    <property type="match status" value="1"/>
</dbReference>
<dbReference type="SFLD" id="SFLDS00019">
    <property type="entry name" value="Glutathione_Transferase_(cytos"/>
    <property type="match status" value="1"/>
</dbReference>
<protein>
    <submittedName>
        <fullName evidence="2">Glutathione S-transferase</fullName>
    </submittedName>
</protein>
<accession>A0A3N5DC13</accession>
<dbReference type="OrthoDB" id="5740960at2"/>
<dbReference type="Proteomes" id="UP000275232">
    <property type="component" value="Unassembled WGS sequence"/>
</dbReference>
<dbReference type="CDD" id="cd03207">
    <property type="entry name" value="GST_C_8"/>
    <property type="match status" value="1"/>
</dbReference>
<feature type="domain" description="GST N-terminal" evidence="1">
    <location>
        <begin position="1"/>
        <end position="83"/>
    </location>
</feature>
<dbReference type="RefSeq" id="WP_123881685.1">
    <property type="nucleotide sequence ID" value="NZ_RPFZ01000001.1"/>
</dbReference>
<reference evidence="2 3" key="1">
    <citation type="submission" date="2018-11" db="EMBL/GenBank/DDBJ databases">
        <title>Erythrobacter spongiae sp. nov., isolated from a marine sponge.</title>
        <authorList>
            <person name="Zhuang L."/>
            <person name="Luo L."/>
        </authorList>
    </citation>
    <scope>NUCLEOTIDE SEQUENCE [LARGE SCALE GENOMIC DNA]</scope>
    <source>
        <strain evidence="2 3">HN-E23</strain>
    </source>
</reference>
<keyword evidence="3" id="KW-1185">Reference proteome</keyword>
<organism evidence="2 3">
    <name type="scientific">Aurantiacibacter spongiae</name>
    <dbReference type="NCBI Taxonomy" id="2488860"/>
    <lineage>
        <taxon>Bacteria</taxon>
        <taxon>Pseudomonadati</taxon>
        <taxon>Pseudomonadota</taxon>
        <taxon>Alphaproteobacteria</taxon>
        <taxon>Sphingomonadales</taxon>
        <taxon>Erythrobacteraceae</taxon>
        <taxon>Aurantiacibacter</taxon>
    </lineage>
</organism>
<dbReference type="AlphaFoldDB" id="A0A3N5DC13"/>
<dbReference type="GO" id="GO:0016740">
    <property type="term" value="F:transferase activity"/>
    <property type="evidence" value="ECO:0007669"/>
    <property type="project" value="UniProtKB-KW"/>
</dbReference>
<dbReference type="SUPFAM" id="SSF47616">
    <property type="entry name" value="GST C-terminal domain-like"/>
    <property type="match status" value="1"/>
</dbReference>
<dbReference type="InterPro" id="IPR036282">
    <property type="entry name" value="Glutathione-S-Trfase_C_sf"/>
</dbReference>
<proteinExistence type="predicted"/>
<dbReference type="InterPro" id="IPR036249">
    <property type="entry name" value="Thioredoxin-like_sf"/>
</dbReference>
<comment type="caution">
    <text evidence="2">The sequence shown here is derived from an EMBL/GenBank/DDBJ whole genome shotgun (WGS) entry which is preliminary data.</text>
</comment>
<name>A0A3N5DC13_9SPHN</name>
<dbReference type="Gene3D" id="1.20.1050.10">
    <property type="match status" value="1"/>
</dbReference>
<sequence>MAKYTFFHNPMSRAQIASWAFHEAGVEPEIIHVEWEDKPAALLEANPMGKLPTIVHHHSDHDHVVTETAAVCHYLAEMEAPDLLPRAEEKAAYFRWLFFAAGPMEAAVTNRAMGWDVPPERTMMMGYGDYDRTIDALDDWLTAHPHVCGERFTMADVYVGSQVGWGLRFETIPQRDSFAAYERRLAERPAYRASMDGAQD</sequence>